<evidence type="ECO:0000256" key="5">
    <source>
        <dbReference type="SAM" id="MobiDB-lite"/>
    </source>
</evidence>
<dbReference type="PROSITE" id="PS50002">
    <property type="entry name" value="SH3"/>
    <property type="match status" value="1"/>
</dbReference>
<feature type="compositionally biased region" description="Low complexity" evidence="5">
    <location>
        <begin position="1546"/>
        <end position="1564"/>
    </location>
</feature>
<feature type="compositionally biased region" description="Low complexity" evidence="5">
    <location>
        <begin position="706"/>
        <end position="758"/>
    </location>
</feature>
<name>A0A0D2VSP3_CAPO3</name>
<feature type="region of interest" description="Disordered" evidence="5">
    <location>
        <begin position="635"/>
        <end position="917"/>
    </location>
</feature>
<dbReference type="Pfam" id="PF02759">
    <property type="entry name" value="RUN"/>
    <property type="match status" value="1"/>
</dbReference>
<dbReference type="SUPFAM" id="SSF50044">
    <property type="entry name" value="SH3-domain"/>
    <property type="match status" value="1"/>
</dbReference>
<sequence>MSDQQTTKGVAAAQAGAPLGPRGFLFKQGEINRGWKRRYFAMGQFDRLCYFRSGPASSSATTSSTSSSSGSSSSSSSSATTTGGGLSAGAAGAAVTEVAADVIGHVALLDAQSIHSAIPPHPPKKHMVNCAFDIQTSTRTWHFITETSEEVDRWVKELQAVRAYWLKQIELGNVTAEELGAEPAEEDKPEVHKTGLHLPFLKSKKKQAAAAAAAAATATTPTPANGGHPTLSKTPSGQFTGSSPVSSEPTSISSSPPGDGLVHSSDSISSTGAIIVKIHLLGAGEFRTMPITSTSTAEQLASKLASKLHVGSDQREQYSLVAVPASASGESTVSVHNPPEPLSCETSAQTLVLDEDDNISSLKTNGFKLYYLDRMKCVVQPIGMPDGSFVSLPLTYEMTAAEICGLPVLAARFAQIYAVLSSATDATTPSIGLFLRTVDESGAVSQQLFSQYDKPLETLFESPDSDAIPVAKSQGEGTSVALYLLNKTAHETVHSATPAAGRDSIGDELFLRPGLRNSVFVRPDADDEDDYLEKDEAAAIERDAALGLFSKHAVDEAEASAAPAAVSADVHQDDSSSEEQHVETHLEIPATTLPQVDSTVPSATESSVVSVTSPGLPSNEAAAAAAVVTAKVTSRPGSAGASQSTSNSSTPSSLNASSQLSSAANAEPVDELPPKGSVRDALKVFGGSGSSSTPSPAGQGKKKGAAKNAAAAAAPAKAKASSPPVEPAAEPAASLATSAPPSTENVATPSSSSAPAVAENVATVSSSTPSAGAADTTAAPNKQPATSAAASSSTPTKGAAGKSKKQQKQQQKQHAASEPAPEQPKSEVPTSTSTATPVKPTVAQQNGEKAAPLVAESQSSHANRASPLPSADSDSMRPRAGTIQSALYFDPAAKVPRQQTLDSRSSDFGVQISDQPTTYNSTASEALKEQAVSGQLDDADLAVEFARQANTFQRDVDGGVSRPDDSDIFSNGDADTAPTNDEVLEDLALKAAQADELQAADDSPAPAVDLTSPVPMFVSKSRATASLISSASSSPSPAPGETTVSPFASETTPVSHSLSRAPLEAKREPFVIPSPSVLKIVLLQSSSAASTATNAAMDTISLSGTVLHNTAGVWRIVLDAQSSGRVEPVSASELGHIESFTLPGGVRAIFHHTSKRWQVIPVISMDDEPHALSSGIVRGTVEEPAAAPEAPAAPAPAEPQLAKLDIARAQAHRNAVPGAPFMIATKSSSTVAPVAETEHSSSTATTDSLADSVVLSSSVSLPTRPQPGPAAAAGAAASIHALGPPQPFASLATKQPSLKSLSATSTTQRAPAPSQDLHHPMSYAFADESGRGVTRDELLELQNHTIKLHTVVGSIVRLFSQNALESNESDAADDTKNPAMGSLVRGSLCSALAGFLLHGLKQYRGFMMSRLDLWQVVEASTVSQTSPNNPVQRQTHRIVSFLNGHALMAKDSSMKYRSFVCALLNDSLLESWLLQLHCSDDILPKFYEPNALLRSASRAQMKELATTVHPLTAVRFKLHLQFEVRQQAVPSSPAHVQPSHQPLVQDAASDSSSSSSLASRSLTSQGSVNIDMSSSHPEVMPAMASSAMVNVEAGDATHALQRTLAGRSHSSFAQPESPAPRSTQSSSSSPFSLFRQQSSGFGSGFLRGTLESVRAKVVENVNSLLGEVGIEAADAPPRPRPAVPEDDYDDNSAVDGLTSVSAAAVRPGMRVIALSHFVAHDMEQLAFCKGDEMVVSDRVDDRWALCTLNSITGLVPLSLIAQLD</sequence>
<evidence type="ECO:0008006" key="11">
    <source>
        <dbReference type="Google" id="ProtNLM"/>
    </source>
</evidence>
<dbReference type="CDD" id="cd11810">
    <property type="entry name" value="SH3_RUSC1_like"/>
    <property type="match status" value="1"/>
</dbReference>
<dbReference type="EMBL" id="KE346366">
    <property type="protein sequence ID" value="KJE94132.1"/>
    <property type="molecule type" value="Genomic_DNA"/>
</dbReference>
<dbReference type="PROSITE" id="PS50826">
    <property type="entry name" value="RUN"/>
    <property type="match status" value="1"/>
</dbReference>
<feature type="compositionally biased region" description="Low complexity" evidence="5">
    <location>
        <begin position="690"/>
        <end position="699"/>
    </location>
</feature>
<feature type="compositionally biased region" description="Basic and acidic residues" evidence="5">
    <location>
        <begin position="570"/>
        <end position="586"/>
    </location>
</feature>
<feature type="compositionally biased region" description="Low complexity" evidence="5">
    <location>
        <begin position="784"/>
        <end position="801"/>
    </location>
</feature>
<feature type="compositionally biased region" description="Low complexity" evidence="5">
    <location>
        <begin position="1619"/>
        <end position="1633"/>
    </location>
</feature>
<feature type="domain" description="PH" evidence="7">
    <location>
        <begin position="18"/>
        <end position="163"/>
    </location>
</feature>
<feature type="region of interest" description="Disordered" evidence="5">
    <location>
        <begin position="1605"/>
        <end position="1633"/>
    </location>
</feature>
<feature type="compositionally biased region" description="Polar residues" evidence="5">
    <location>
        <begin position="897"/>
        <end position="917"/>
    </location>
</feature>
<feature type="region of interest" description="Disordered" evidence="5">
    <location>
        <begin position="560"/>
        <end position="617"/>
    </location>
</feature>
<feature type="compositionally biased region" description="Low complexity" evidence="5">
    <location>
        <begin position="242"/>
        <end position="257"/>
    </location>
</feature>
<evidence type="ECO:0000259" key="8">
    <source>
        <dbReference type="PROSITE" id="PS50826"/>
    </source>
</evidence>
<dbReference type="CDD" id="cd17671">
    <property type="entry name" value="RUN"/>
    <property type="match status" value="1"/>
</dbReference>
<dbReference type="SUPFAM" id="SSF140741">
    <property type="entry name" value="RUN domain-like"/>
    <property type="match status" value="1"/>
</dbReference>
<feature type="compositionally biased region" description="Basic and acidic residues" evidence="5">
    <location>
        <begin position="954"/>
        <end position="965"/>
    </location>
</feature>
<dbReference type="InterPro" id="IPR001849">
    <property type="entry name" value="PH_domain"/>
</dbReference>
<feature type="compositionally biased region" description="Polar residues" evidence="5">
    <location>
        <begin position="1296"/>
        <end position="1309"/>
    </location>
</feature>
<dbReference type="SMART" id="SM00326">
    <property type="entry name" value="SH3"/>
    <property type="match status" value="1"/>
</dbReference>
<dbReference type="Pfam" id="PF00018">
    <property type="entry name" value="SH3_1"/>
    <property type="match status" value="1"/>
</dbReference>
<evidence type="ECO:0000313" key="10">
    <source>
        <dbReference type="Proteomes" id="UP000008743"/>
    </source>
</evidence>
<evidence type="ECO:0000256" key="1">
    <source>
        <dbReference type="ARBA" id="ARBA00004656"/>
    </source>
</evidence>
<dbReference type="SUPFAM" id="SSF50729">
    <property type="entry name" value="PH domain-like"/>
    <property type="match status" value="1"/>
</dbReference>
<protein>
    <recommendedName>
        <fullName evidence="11">PH domain-containing protein</fullName>
    </recommendedName>
</protein>
<dbReference type="PROSITE" id="PS50003">
    <property type="entry name" value="PH_DOMAIN"/>
    <property type="match status" value="1"/>
</dbReference>
<feature type="compositionally biased region" description="Polar residues" evidence="5">
    <location>
        <begin position="1042"/>
        <end position="1058"/>
    </location>
</feature>
<accession>A0A0D2VSP3</accession>
<organism evidence="9 10">
    <name type="scientific">Capsaspora owczarzaki (strain ATCC 30864)</name>
    <dbReference type="NCBI Taxonomy" id="595528"/>
    <lineage>
        <taxon>Eukaryota</taxon>
        <taxon>Filasterea</taxon>
        <taxon>Capsaspora</taxon>
    </lineage>
</organism>
<dbReference type="PANTHER" id="PTHR15591">
    <property type="entry name" value="RUN AND SH3 DOMAIN CONTAINING"/>
    <property type="match status" value="1"/>
</dbReference>
<dbReference type="Pfam" id="PF00169">
    <property type="entry name" value="PH"/>
    <property type="match status" value="1"/>
</dbReference>
<feature type="domain" description="RUN" evidence="8">
    <location>
        <begin position="1379"/>
        <end position="1523"/>
    </location>
</feature>
<feature type="region of interest" description="Disordered" evidence="5">
    <location>
        <begin position="1029"/>
        <end position="1062"/>
    </location>
</feature>
<evidence type="ECO:0000259" key="6">
    <source>
        <dbReference type="PROSITE" id="PS50002"/>
    </source>
</evidence>
<dbReference type="InParanoid" id="A0A0D2VSP3"/>
<feature type="compositionally biased region" description="Low complexity" evidence="5">
    <location>
        <begin position="58"/>
        <end position="81"/>
    </location>
</feature>
<feature type="region of interest" description="Disordered" evidence="5">
    <location>
        <begin position="954"/>
        <end position="979"/>
    </location>
</feature>
<dbReference type="Gene3D" id="2.30.30.40">
    <property type="entry name" value="SH3 Domains"/>
    <property type="match status" value="1"/>
</dbReference>
<dbReference type="InterPro" id="IPR001452">
    <property type="entry name" value="SH3_domain"/>
</dbReference>
<evidence type="ECO:0000313" key="9">
    <source>
        <dbReference type="EMBL" id="KJE94132.1"/>
    </source>
</evidence>
<dbReference type="STRING" id="595528.A0A0D2VSP3"/>
<feature type="region of interest" description="Disordered" evidence="5">
    <location>
        <begin position="1529"/>
        <end position="1579"/>
    </location>
</feature>
<feature type="region of interest" description="Disordered" evidence="5">
    <location>
        <begin position="212"/>
        <end position="265"/>
    </location>
</feature>
<dbReference type="InterPro" id="IPR036028">
    <property type="entry name" value="SH3-like_dom_sf"/>
</dbReference>
<feature type="compositionally biased region" description="Low complexity" evidence="5">
    <location>
        <begin position="808"/>
        <end position="817"/>
    </location>
</feature>
<feature type="region of interest" description="Disordered" evidence="5">
    <location>
        <begin position="1296"/>
        <end position="1319"/>
    </location>
</feature>
<proteinExistence type="predicted"/>
<dbReference type="SMART" id="SM00593">
    <property type="entry name" value="RUN"/>
    <property type="match status" value="1"/>
</dbReference>
<evidence type="ECO:0000259" key="7">
    <source>
        <dbReference type="PROSITE" id="PS50003"/>
    </source>
</evidence>
<dbReference type="PANTHER" id="PTHR15591:SF13">
    <property type="entry name" value="RUN DOMAIN-CONTAINING PROTEIN"/>
    <property type="match status" value="1"/>
</dbReference>
<evidence type="ECO:0000256" key="2">
    <source>
        <dbReference type="ARBA" id="ARBA00022443"/>
    </source>
</evidence>
<evidence type="ECO:0000256" key="4">
    <source>
        <dbReference type="PROSITE-ProRule" id="PRU00192"/>
    </source>
</evidence>
<feature type="compositionally biased region" description="Low complexity" evidence="5">
    <location>
        <begin position="635"/>
        <end position="666"/>
    </location>
</feature>
<feature type="compositionally biased region" description="Low complexity" evidence="5">
    <location>
        <begin position="212"/>
        <end position="224"/>
    </location>
</feature>
<feature type="compositionally biased region" description="Polar residues" evidence="5">
    <location>
        <begin position="1565"/>
        <end position="1576"/>
    </location>
</feature>
<dbReference type="GO" id="GO:0031410">
    <property type="term" value="C:cytoplasmic vesicle"/>
    <property type="evidence" value="ECO:0007669"/>
    <property type="project" value="TreeGrafter"/>
</dbReference>
<dbReference type="InterPro" id="IPR047343">
    <property type="entry name" value="RUSC1_2"/>
</dbReference>
<keyword evidence="2 4" id="KW-0728">SH3 domain</keyword>
<feature type="compositionally biased region" description="Low complexity" evidence="5">
    <location>
        <begin position="598"/>
        <end position="613"/>
    </location>
</feature>
<feature type="compositionally biased region" description="Low complexity" evidence="5">
    <location>
        <begin position="560"/>
        <end position="569"/>
    </location>
</feature>
<comment type="subcellular location">
    <subcellularLocation>
        <location evidence="1">Lysosome membrane</location>
    </subcellularLocation>
</comment>
<dbReference type="OMA" id="LNGHALM"/>
<dbReference type="InterPro" id="IPR037213">
    <property type="entry name" value="Run_dom_sf"/>
</dbReference>
<dbReference type="Gene3D" id="2.30.29.30">
    <property type="entry name" value="Pleckstrin-homology domain (PH domain)/Phosphotyrosine-binding domain (PTB)"/>
    <property type="match status" value="1"/>
</dbReference>
<dbReference type="InterPro" id="IPR011993">
    <property type="entry name" value="PH-like_dom_sf"/>
</dbReference>
<reference evidence="9" key="1">
    <citation type="submission" date="2011-02" db="EMBL/GenBank/DDBJ databases">
        <title>The Genome Sequence of Capsaspora owczarzaki ATCC 30864.</title>
        <authorList>
            <consortium name="The Broad Institute Genome Sequencing Platform"/>
            <person name="Russ C."/>
            <person name="Cuomo C."/>
            <person name="Burger G."/>
            <person name="Gray M.W."/>
            <person name="Holland P.W.H."/>
            <person name="King N."/>
            <person name="Lang F.B.F."/>
            <person name="Roger A.J."/>
            <person name="Ruiz-Trillo I."/>
            <person name="Young S.K."/>
            <person name="Zeng Q."/>
            <person name="Gargeya S."/>
            <person name="Alvarado L."/>
            <person name="Berlin A."/>
            <person name="Chapman S.B."/>
            <person name="Chen Z."/>
            <person name="Freedman E."/>
            <person name="Gellesch M."/>
            <person name="Goldberg J."/>
            <person name="Griggs A."/>
            <person name="Gujja S."/>
            <person name="Heilman E."/>
            <person name="Heiman D."/>
            <person name="Howarth C."/>
            <person name="Mehta T."/>
            <person name="Neiman D."/>
            <person name="Pearson M."/>
            <person name="Roberts A."/>
            <person name="Saif S."/>
            <person name="Shea T."/>
            <person name="Shenoy N."/>
            <person name="Sisk P."/>
            <person name="Stolte C."/>
            <person name="Sykes S."/>
            <person name="White J."/>
            <person name="Yandava C."/>
            <person name="Haas B."/>
            <person name="Nusbaum C."/>
            <person name="Birren B."/>
        </authorList>
    </citation>
    <scope>NUCLEOTIDE SEQUENCE</scope>
    <source>
        <strain evidence="9">ATCC 30864</strain>
    </source>
</reference>
<gene>
    <name evidence="9" type="ORF">CAOG_004818</name>
</gene>
<dbReference type="Gene3D" id="1.20.58.900">
    <property type="match status" value="1"/>
</dbReference>
<keyword evidence="10" id="KW-1185">Reference proteome</keyword>
<dbReference type="InterPro" id="IPR004012">
    <property type="entry name" value="Run_dom"/>
</dbReference>
<dbReference type="GO" id="GO:0005765">
    <property type="term" value="C:lysosomal membrane"/>
    <property type="evidence" value="ECO:0007669"/>
    <property type="project" value="UniProtKB-SubCell"/>
</dbReference>
<feature type="domain" description="SH3" evidence="6">
    <location>
        <begin position="1706"/>
        <end position="1764"/>
    </location>
</feature>
<keyword evidence="3" id="KW-0458">Lysosome</keyword>
<dbReference type="RefSeq" id="XP_004347569.1">
    <property type="nucleotide sequence ID" value="XM_004347519.2"/>
</dbReference>
<dbReference type="Proteomes" id="UP000008743">
    <property type="component" value="Unassembled WGS sequence"/>
</dbReference>
<feature type="compositionally biased region" description="Polar residues" evidence="5">
    <location>
        <begin position="231"/>
        <end position="241"/>
    </location>
</feature>
<evidence type="ECO:0000256" key="3">
    <source>
        <dbReference type="ARBA" id="ARBA00023228"/>
    </source>
</evidence>
<feature type="compositionally biased region" description="Polar residues" evidence="5">
    <location>
        <begin position="828"/>
        <end position="847"/>
    </location>
</feature>
<feature type="region of interest" description="Disordered" evidence="5">
    <location>
        <begin position="58"/>
        <end position="87"/>
    </location>
</feature>
<dbReference type="SMART" id="SM00233">
    <property type="entry name" value="PH"/>
    <property type="match status" value="1"/>
</dbReference>